<accession>A0ABX5Q2B2</accession>
<feature type="transmembrane region" description="Helical" evidence="1">
    <location>
        <begin position="35"/>
        <end position="57"/>
    </location>
</feature>
<keyword evidence="1" id="KW-1133">Transmembrane helix</keyword>
<gene>
    <name evidence="2" type="ORF">LX97_01208</name>
</gene>
<proteinExistence type="predicted"/>
<name>A0ABX5Q2B2_9FLAO</name>
<keyword evidence="3" id="KW-1185">Reference proteome</keyword>
<comment type="caution">
    <text evidence="2">The sequence shown here is derived from an EMBL/GenBank/DDBJ whole genome shotgun (WGS) entry which is preliminary data.</text>
</comment>
<dbReference type="Proteomes" id="UP000248584">
    <property type="component" value="Unassembled WGS sequence"/>
</dbReference>
<evidence type="ECO:0008006" key="4">
    <source>
        <dbReference type="Google" id="ProtNLM"/>
    </source>
</evidence>
<keyword evidence="1" id="KW-0472">Membrane</keyword>
<evidence type="ECO:0000256" key="1">
    <source>
        <dbReference type="SAM" id="Phobius"/>
    </source>
</evidence>
<evidence type="ECO:0000313" key="3">
    <source>
        <dbReference type="Proteomes" id="UP000248584"/>
    </source>
</evidence>
<keyword evidence="1" id="KW-0812">Transmembrane</keyword>
<dbReference type="RefSeq" id="WP_015362044.1">
    <property type="nucleotide sequence ID" value="NZ_QKZR01000001.1"/>
</dbReference>
<dbReference type="EMBL" id="QKZR01000001">
    <property type="protein sequence ID" value="PZX44198.1"/>
    <property type="molecule type" value="Genomic_DNA"/>
</dbReference>
<reference evidence="2 3" key="1">
    <citation type="submission" date="2018-06" db="EMBL/GenBank/DDBJ databases">
        <title>Genomic Encyclopedia of Archaeal and Bacterial Type Strains, Phase II (KMG-II): from individual species to whole genera.</title>
        <authorList>
            <person name="Goeker M."/>
        </authorList>
    </citation>
    <scope>NUCLEOTIDE SEQUENCE [LARGE SCALE GENOMIC DNA]</scope>
    <source>
        <strain evidence="2 3">DSM 17205</strain>
    </source>
</reference>
<sequence length="150" mass="17695">MFRSRFYSTNKSPETKAEDNLIQQHDRKHGKDGKWLKYLILALLLGITILLASNYFIKKSFLSNSISTHAKILNLKNNSSNTLQGIAPMNGFIRITYRYTVNDFFYEQSEDVYQNIYSQYFDYNIENVDSVEILYERNNPENSRIKKLNE</sequence>
<protein>
    <recommendedName>
        <fullName evidence="4">DUF3592 domain-containing protein</fullName>
    </recommendedName>
</protein>
<organism evidence="2 3">
    <name type="scientific">Nonlabens dokdonensis</name>
    <dbReference type="NCBI Taxonomy" id="328515"/>
    <lineage>
        <taxon>Bacteria</taxon>
        <taxon>Pseudomonadati</taxon>
        <taxon>Bacteroidota</taxon>
        <taxon>Flavobacteriia</taxon>
        <taxon>Flavobacteriales</taxon>
        <taxon>Flavobacteriaceae</taxon>
        <taxon>Nonlabens</taxon>
    </lineage>
</organism>
<evidence type="ECO:0000313" key="2">
    <source>
        <dbReference type="EMBL" id="PZX44198.1"/>
    </source>
</evidence>